<evidence type="ECO:0000313" key="2">
    <source>
        <dbReference type="EMBL" id="OXV06927.1"/>
    </source>
</evidence>
<protein>
    <submittedName>
        <fullName evidence="2">Uncharacterized protein</fullName>
    </submittedName>
</protein>
<reference evidence="2 3" key="1">
    <citation type="journal article" date="2015" name="Environ. Microbiol.">
        <title>Metagenome sequence of Elaphomyces granulatus from sporocarp tissue reveals Ascomycota ectomycorrhizal fingerprints of genome expansion and a Proteobacteria-rich microbiome.</title>
        <authorList>
            <person name="Quandt C.A."/>
            <person name="Kohler A."/>
            <person name="Hesse C.N."/>
            <person name="Sharpton T.J."/>
            <person name="Martin F."/>
            <person name="Spatafora J.W."/>
        </authorList>
    </citation>
    <scope>NUCLEOTIDE SEQUENCE [LARGE SCALE GENOMIC DNA]</scope>
    <source>
        <strain evidence="2 3">OSC145934</strain>
    </source>
</reference>
<dbReference type="EMBL" id="NPHW01005290">
    <property type="protein sequence ID" value="OXV06927.1"/>
    <property type="molecule type" value="Genomic_DNA"/>
</dbReference>
<accession>A0A232LSY6</accession>
<comment type="caution">
    <text evidence="2">The sequence shown here is derived from an EMBL/GenBank/DDBJ whole genome shotgun (WGS) entry which is preliminary data.</text>
</comment>
<organism evidence="2 3">
    <name type="scientific">Elaphomyces granulatus</name>
    <dbReference type="NCBI Taxonomy" id="519963"/>
    <lineage>
        <taxon>Eukaryota</taxon>
        <taxon>Fungi</taxon>
        <taxon>Dikarya</taxon>
        <taxon>Ascomycota</taxon>
        <taxon>Pezizomycotina</taxon>
        <taxon>Eurotiomycetes</taxon>
        <taxon>Eurotiomycetidae</taxon>
        <taxon>Eurotiales</taxon>
        <taxon>Elaphomycetaceae</taxon>
        <taxon>Elaphomyces</taxon>
    </lineage>
</organism>
<dbReference type="OrthoDB" id="5411773at2759"/>
<name>A0A232LSY6_9EURO</name>
<dbReference type="Proteomes" id="UP000243515">
    <property type="component" value="Unassembled WGS sequence"/>
</dbReference>
<evidence type="ECO:0000313" key="3">
    <source>
        <dbReference type="Proteomes" id="UP000243515"/>
    </source>
</evidence>
<keyword evidence="3" id="KW-1185">Reference proteome</keyword>
<gene>
    <name evidence="2" type="ORF">Egran_05311</name>
</gene>
<dbReference type="AlphaFoldDB" id="A0A232LSY6"/>
<sequence>MSKEINHDDTEPLNLDLGQAGSLWSRGEDLWHVVGWAFNCSVLYPKRWERWQLWLQFMCEALEDDWAERQRQLGDLEDGPQPATPSRRRDMIRKESLIFKYLTTATAGYGRNRRILRAIFADGSPGSLNEFREVFKNEKKELKEDDNKLKKREVDVDIDQDQYGDYLAKDEEDTSDETDESRRRKRPKRGSKNLNMSPNTEVGEARNLVDSIYANGGVTSFGGLQSLELRKRLLYLLSSVSTELSKAFIPLDDLYHLFVENIRHLPLPVFQAFVAPSALPAFSPNAQTTLCEFLLFRMLESAAPDTDEEYLNQEKLEKCFLPYAANTSSVVDNAKVSILLEALLCLLAECDMLRISPALQKAVKDGIMARLQKAQDETRRSMNSRLVEDIEWCWLIESGERLMFLVEDVLPAKEEARVVGKKISLS</sequence>
<feature type="compositionally biased region" description="Acidic residues" evidence="1">
    <location>
        <begin position="170"/>
        <end position="179"/>
    </location>
</feature>
<feature type="region of interest" description="Disordered" evidence="1">
    <location>
        <begin position="165"/>
        <end position="200"/>
    </location>
</feature>
<proteinExistence type="predicted"/>
<evidence type="ECO:0000256" key="1">
    <source>
        <dbReference type="SAM" id="MobiDB-lite"/>
    </source>
</evidence>